<reference evidence="2" key="1">
    <citation type="submission" date="2013-09" db="EMBL/GenBank/DDBJ databases">
        <title>The Genome Sequence of Anopheles maculatus species B.</title>
        <authorList>
            <consortium name="The Broad Institute Genomics Platform"/>
            <person name="Neafsey D.E."/>
            <person name="Besansky N."/>
            <person name="Howell P."/>
            <person name="Walton C."/>
            <person name="Young S.K."/>
            <person name="Zeng Q."/>
            <person name="Gargeya S."/>
            <person name="Fitzgerald M."/>
            <person name="Haas B."/>
            <person name="Abouelleil A."/>
            <person name="Allen A.W."/>
            <person name="Alvarado L."/>
            <person name="Arachchi H.M."/>
            <person name="Berlin A.M."/>
            <person name="Chapman S.B."/>
            <person name="Gainer-Dewar J."/>
            <person name="Goldberg J."/>
            <person name="Griggs A."/>
            <person name="Gujja S."/>
            <person name="Hansen M."/>
            <person name="Howarth C."/>
            <person name="Imamovic A."/>
            <person name="Ireland A."/>
            <person name="Larimer J."/>
            <person name="McCowan C."/>
            <person name="Murphy C."/>
            <person name="Pearson M."/>
            <person name="Poon T.W."/>
            <person name="Priest M."/>
            <person name="Roberts A."/>
            <person name="Saif S."/>
            <person name="Shea T."/>
            <person name="Sisk P."/>
            <person name="Sykes S."/>
            <person name="Wortman J."/>
            <person name="Nusbaum C."/>
            <person name="Birren B."/>
        </authorList>
    </citation>
    <scope>NUCLEOTIDE SEQUENCE [LARGE SCALE GENOMIC DNA]</scope>
    <source>
        <strain evidence="2">maculatus3</strain>
    </source>
</reference>
<evidence type="ECO:0000313" key="2">
    <source>
        <dbReference type="Proteomes" id="UP000075901"/>
    </source>
</evidence>
<proteinExistence type="predicted"/>
<sequence length="119" mass="12789">MTLWSRRFNTDCTRTDCRECEATSAYLKIEFSILVHGGDIGRCFLEHVAFVPSATEAGQRSSITLHTTGSSTIVICTAGSTTIVRIARVTSQVITYSIGDALLSTAGRSSTTDRIQAAP</sequence>
<dbReference type="Proteomes" id="UP000075901">
    <property type="component" value="Unassembled WGS sequence"/>
</dbReference>
<dbReference type="EnsemblMetazoa" id="AMAM024219-RA">
    <property type="protein sequence ID" value="AMAM024219-PA"/>
    <property type="gene ID" value="AMAM024219"/>
</dbReference>
<name>A0A182TCN9_9DIPT</name>
<reference evidence="1" key="2">
    <citation type="submission" date="2020-05" db="UniProtKB">
        <authorList>
            <consortium name="EnsemblMetazoa"/>
        </authorList>
    </citation>
    <scope>IDENTIFICATION</scope>
    <source>
        <strain evidence="1">maculatus3</strain>
    </source>
</reference>
<keyword evidence="2" id="KW-1185">Reference proteome</keyword>
<organism evidence="1 2">
    <name type="scientific">Anopheles maculatus</name>
    <dbReference type="NCBI Taxonomy" id="74869"/>
    <lineage>
        <taxon>Eukaryota</taxon>
        <taxon>Metazoa</taxon>
        <taxon>Ecdysozoa</taxon>
        <taxon>Arthropoda</taxon>
        <taxon>Hexapoda</taxon>
        <taxon>Insecta</taxon>
        <taxon>Pterygota</taxon>
        <taxon>Neoptera</taxon>
        <taxon>Endopterygota</taxon>
        <taxon>Diptera</taxon>
        <taxon>Nematocera</taxon>
        <taxon>Culicoidea</taxon>
        <taxon>Culicidae</taxon>
        <taxon>Anophelinae</taxon>
        <taxon>Anopheles</taxon>
        <taxon>Anopheles maculatus group</taxon>
    </lineage>
</organism>
<accession>A0A182TCN9</accession>
<evidence type="ECO:0000313" key="1">
    <source>
        <dbReference type="EnsemblMetazoa" id="AMAM024219-PA"/>
    </source>
</evidence>
<dbReference type="VEuPathDB" id="VectorBase:AMAM024219"/>
<dbReference type="AlphaFoldDB" id="A0A182TCN9"/>
<protein>
    <submittedName>
        <fullName evidence="1">Uncharacterized protein</fullName>
    </submittedName>
</protein>